<dbReference type="eggNOG" id="ENOG502SHWX">
    <property type="taxonomic scope" value="Eukaryota"/>
</dbReference>
<feature type="transmembrane region" description="Helical" evidence="5">
    <location>
        <begin position="242"/>
        <end position="263"/>
    </location>
</feature>
<evidence type="ECO:0000256" key="1">
    <source>
        <dbReference type="ARBA" id="ARBA00004141"/>
    </source>
</evidence>
<dbReference type="InParanoid" id="D0N167"/>
<dbReference type="InterPro" id="IPR013057">
    <property type="entry name" value="AA_transpt_TM"/>
</dbReference>
<feature type="transmembrane region" description="Helical" evidence="5">
    <location>
        <begin position="421"/>
        <end position="438"/>
    </location>
</feature>
<dbReference type="GO" id="GO:0005774">
    <property type="term" value="C:vacuolar membrane"/>
    <property type="evidence" value="ECO:0007669"/>
    <property type="project" value="TreeGrafter"/>
</dbReference>
<keyword evidence="2 5" id="KW-0812">Transmembrane</keyword>
<feature type="transmembrane region" description="Helical" evidence="5">
    <location>
        <begin position="450"/>
        <end position="469"/>
    </location>
</feature>
<comment type="subcellular location">
    <subcellularLocation>
        <location evidence="1">Membrane</location>
        <topology evidence="1">Multi-pass membrane protein</topology>
    </subcellularLocation>
</comment>
<dbReference type="Proteomes" id="UP000006643">
    <property type="component" value="Unassembled WGS sequence"/>
</dbReference>
<evidence type="ECO:0000313" key="8">
    <source>
        <dbReference type="Proteomes" id="UP000006643"/>
    </source>
</evidence>
<keyword evidence="8" id="KW-1185">Reference proteome</keyword>
<dbReference type="PANTHER" id="PTHR22950">
    <property type="entry name" value="AMINO ACID TRANSPORTER"/>
    <property type="match status" value="1"/>
</dbReference>
<reference evidence="8" key="1">
    <citation type="journal article" date="2009" name="Nature">
        <title>Genome sequence and analysis of the Irish potato famine pathogen Phytophthora infestans.</title>
        <authorList>
            <consortium name="The Broad Institute Genome Sequencing Platform"/>
            <person name="Haas B.J."/>
            <person name="Kamoun S."/>
            <person name="Zody M.C."/>
            <person name="Jiang R.H."/>
            <person name="Handsaker R.E."/>
            <person name="Cano L.M."/>
            <person name="Grabherr M."/>
            <person name="Kodira C.D."/>
            <person name="Raffaele S."/>
            <person name="Torto-Alalibo T."/>
            <person name="Bozkurt T.O."/>
            <person name="Ah-Fong A.M."/>
            <person name="Alvarado L."/>
            <person name="Anderson V.L."/>
            <person name="Armstrong M.R."/>
            <person name="Avrova A."/>
            <person name="Baxter L."/>
            <person name="Beynon J."/>
            <person name="Boevink P.C."/>
            <person name="Bollmann S.R."/>
            <person name="Bos J.I."/>
            <person name="Bulone V."/>
            <person name="Cai G."/>
            <person name="Cakir C."/>
            <person name="Carrington J.C."/>
            <person name="Chawner M."/>
            <person name="Conti L."/>
            <person name="Costanzo S."/>
            <person name="Ewan R."/>
            <person name="Fahlgren N."/>
            <person name="Fischbach M.A."/>
            <person name="Fugelstad J."/>
            <person name="Gilroy E.M."/>
            <person name="Gnerre S."/>
            <person name="Green P.J."/>
            <person name="Grenville-Briggs L.J."/>
            <person name="Griffith J."/>
            <person name="Grunwald N.J."/>
            <person name="Horn K."/>
            <person name="Horner N.R."/>
            <person name="Hu C.H."/>
            <person name="Huitema E."/>
            <person name="Jeong D.H."/>
            <person name="Jones A.M."/>
            <person name="Jones J.D."/>
            <person name="Jones R.W."/>
            <person name="Karlsson E.K."/>
            <person name="Kunjeti S.G."/>
            <person name="Lamour K."/>
            <person name="Liu Z."/>
            <person name="Ma L."/>
            <person name="Maclean D."/>
            <person name="Chibucos M.C."/>
            <person name="McDonald H."/>
            <person name="McWalters J."/>
            <person name="Meijer H.J."/>
            <person name="Morgan W."/>
            <person name="Morris P.F."/>
            <person name="Munro C.A."/>
            <person name="O'Neill K."/>
            <person name="Ospina-Giraldo M."/>
            <person name="Pinzon A."/>
            <person name="Pritchard L."/>
            <person name="Ramsahoye B."/>
            <person name="Ren Q."/>
            <person name="Restrepo S."/>
            <person name="Roy S."/>
            <person name="Sadanandom A."/>
            <person name="Savidor A."/>
            <person name="Schornack S."/>
            <person name="Schwartz D.C."/>
            <person name="Schumann U.D."/>
            <person name="Schwessinger B."/>
            <person name="Seyer L."/>
            <person name="Sharpe T."/>
            <person name="Silvar C."/>
            <person name="Song J."/>
            <person name="Studholme D.J."/>
            <person name="Sykes S."/>
            <person name="Thines M."/>
            <person name="van de Vondervoort P.J."/>
            <person name="Phuntumart V."/>
            <person name="Wawra S."/>
            <person name="Weide R."/>
            <person name="Win J."/>
            <person name="Young C."/>
            <person name="Zhou S."/>
            <person name="Fry W."/>
            <person name="Meyers B.C."/>
            <person name="van West P."/>
            <person name="Ristaino J."/>
            <person name="Govers F."/>
            <person name="Birch P.R."/>
            <person name="Whisson S.C."/>
            <person name="Judelson H.S."/>
            <person name="Nusbaum C."/>
        </authorList>
    </citation>
    <scope>NUCLEOTIDE SEQUENCE [LARGE SCALE GENOMIC DNA]</scope>
    <source>
        <strain evidence="8">T30-4</strain>
    </source>
</reference>
<dbReference type="OrthoDB" id="40134at2759"/>
<dbReference type="KEGG" id="pif:PITG_04398"/>
<evidence type="ECO:0000256" key="4">
    <source>
        <dbReference type="ARBA" id="ARBA00023136"/>
    </source>
</evidence>
<feature type="transmembrane region" description="Helical" evidence="5">
    <location>
        <begin position="141"/>
        <end position="166"/>
    </location>
</feature>
<dbReference type="RefSeq" id="XP_002906028.1">
    <property type="nucleotide sequence ID" value="XM_002905982.1"/>
</dbReference>
<organism evidence="7 8">
    <name type="scientific">Phytophthora infestans (strain T30-4)</name>
    <name type="common">Potato late blight agent</name>
    <dbReference type="NCBI Taxonomy" id="403677"/>
    <lineage>
        <taxon>Eukaryota</taxon>
        <taxon>Sar</taxon>
        <taxon>Stramenopiles</taxon>
        <taxon>Oomycota</taxon>
        <taxon>Peronosporomycetes</taxon>
        <taxon>Peronosporales</taxon>
        <taxon>Peronosporaceae</taxon>
        <taxon>Phytophthora</taxon>
    </lineage>
</organism>
<dbReference type="Pfam" id="PF01490">
    <property type="entry name" value="Aa_trans"/>
    <property type="match status" value="1"/>
</dbReference>
<evidence type="ECO:0000313" key="7">
    <source>
        <dbReference type="EMBL" id="EEY67380.1"/>
    </source>
</evidence>
<dbReference type="EMBL" id="DS028122">
    <property type="protein sequence ID" value="EEY67380.1"/>
    <property type="molecule type" value="Genomic_DNA"/>
</dbReference>
<evidence type="ECO:0000256" key="2">
    <source>
        <dbReference type="ARBA" id="ARBA00022692"/>
    </source>
</evidence>
<dbReference type="OMA" id="AFNFFCT"/>
<keyword evidence="3 5" id="KW-1133">Transmembrane helix</keyword>
<dbReference type="AlphaFoldDB" id="D0N167"/>
<dbReference type="PANTHER" id="PTHR22950:SF349">
    <property type="entry name" value="AMINO ACID TRANSPORTER TRANSMEMBRANE DOMAIN-CONTAINING PROTEIN"/>
    <property type="match status" value="1"/>
</dbReference>
<feature type="domain" description="Amino acid transporter transmembrane" evidence="6">
    <location>
        <begin position="66"/>
        <end position="492"/>
    </location>
</feature>
<keyword evidence="4 5" id="KW-0472">Membrane</keyword>
<name>D0N167_PHYIT</name>
<sequence>MTGAGSRDSLSTSRDECGREPFCLAAATSTSRFAPVEIAAAFPFYHKSRDRQTSNIMAFFTSEDLKISFNFFCTVYGIGTLGLPSNFARSGLTLAIIALLFMGFANICSCVAISRVMLAAPKTVKTYGDVGEWCCGSIGRYLVLFVQFGVCCLVPTAFLVLGGILLDGISPDAFDQQYWSIIMAAMLLPVILTPTLKEGAAAAFAGCVGTLLADAIALGVLVNGIGSDHPAVISPDFDFGQVASSFGNLALAYSAAVLVPALQREHSQPERMPRVVATTMAFTACLFLIIGVTAYSYVGCQIPGNLLFAIGGTALDLNANRGAVVLAYMFMQLHITIAMSVILNPVLYIAERGILGMHKRPVLSHVDEESPAFEVINTPSHPKDHGGPSVTSLADAEYDLSPDALVEEYHNSGPLVTAKYMALRIAIVVILLIIAIIFKDHFVDFTDFVGAWAVSMACIILPIFFYLKVFWNHTPWYEKAIGAFIIVVCAGLGGYVTYTTGKNLFLDIVSDKTFQYCPAGHDMVVYTNETFYGNN</sequence>
<gene>
    <name evidence="7" type="ORF">PITG_04398</name>
</gene>
<feature type="transmembrane region" description="Helical" evidence="5">
    <location>
        <begin position="481"/>
        <end position="498"/>
    </location>
</feature>
<feature type="transmembrane region" description="Helical" evidence="5">
    <location>
        <begin position="94"/>
        <end position="120"/>
    </location>
</feature>
<evidence type="ECO:0000259" key="6">
    <source>
        <dbReference type="Pfam" id="PF01490"/>
    </source>
</evidence>
<feature type="transmembrane region" description="Helical" evidence="5">
    <location>
        <begin position="203"/>
        <end position="222"/>
    </location>
</feature>
<dbReference type="GO" id="GO:0015179">
    <property type="term" value="F:L-amino acid transmembrane transporter activity"/>
    <property type="evidence" value="ECO:0007669"/>
    <property type="project" value="TreeGrafter"/>
</dbReference>
<dbReference type="HOGENOM" id="CLU_024289_2_0_1"/>
<accession>D0N167</accession>
<feature type="transmembrane region" description="Helical" evidence="5">
    <location>
        <begin position="275"/>
        <end position="298"/>
    </location>
</feature>
<feature type="transmembrane region" description="Helical" evidence="5">
    <location>
        <begin position="67"/>
        <end position="88"/>
    </location>
</feature>
<dbReference type="VEuPathDB" id="FungiDB:PITG_04398"/>
<feature type="transmembrane region" description="Helical" evidence="5">
    <location>
        <begin position="325"/>
        <end position="350"/>
    </location>
</feature>
<evidence type="ECO:0000256" key="5">
    <source>
        <dbReference type="SAM" id="Phobius"/>
    </source>
</evidence>
<protein>
    <submittedName>
        <fullName evidence="7">Amino Acid/Auxin Permease (AAAP) Family</fullName>
    </submittedName>
</protein>
<feature type="transmembrane region" description="Helical" evidence="5">
    <location>
        <begin position="178"/>
        <end position="196"/>
    </location>
</feature>
<dbReference type="GeneID" id="9466267"/>
<evidence type="ECO:0000256" key="3">
    <source>
        <dbReference type="ARBA" id="ARBA00022989"/>
    </source>
</evidence>
<proteinExistence type="predicted"/>